<evidence type="ECO:0000313" key="2">
    <source>
        <dbReference type="Proteomes" id="UP000595140"/>
    </source>
</evidence>
<dbReference type="EMBL" id="OOIL02006673">
    <property type="protein sequence ID" value="VFQ99971.1"/>
    <property type="molecule type" value="Genomic_DNA"/>
</dbReference>
<name>A0A484NEY3_9ASTE</name>
<reference evidence="1 2" key="1">
    <citation type="submission" date="2018-04" db="EMBL/GenBank/DDBJ databases">
        <authorList>
            <person name="Vogel A."/>
        </authorList>
    </citation>
    <scope>NUCLEOTIDE SEQUENCE [LARGE SCALE GENOMIC DNA]</scope>
</reference>
<gene>
    <name evidence="1" type="ORF">CCAM_LOCUS41747</name>
</gene>
<organism evidence="1 2">
    <name type="scientific">Cuscuta campestris</name>
    <dbReference type="NCBI Taxonomy" id="132261"/>
    <lineage>
        <taxon>Eukaryota</taxon>
        <taxon>Viridiplantae</taxon>
        <taxon>Streptophyta</taxon>
        <taxon>Embryophyta</taxon>
        <taxon>Tracheophyta</taxon>
        <taxon>Spermatophyta</taxon>
        <taxon>Magnoliopsida</taxon>
        <taxon>eudicotyledons</taxon>
        <taxon>Gunneridae</taxon>
        <taxon>Pentapetalae</taxon>
        <taxon>asterids</taxon>
        <taxon>lamiids</taxon>
        <taxon>Solanales</taxon>
        <taxon>Convolvulaceae</taxon>
        <taxon>Cuscuteae</taxon>
        <taxon>Cuscuta</taxon>
        <taxon>Cuscuta subgen. Grammica</taxon>
        <taxon>Cuscuta sect. Cleistogrammica</taxon>
    </lineage>
</organism>
<dbReference type="Proteomes" id="UP000595140">
    <property type="component" value="Unassembled WGS sequence"/>
</dbReference>
<dbReference type="AlphaFoldDB" id="A0A484NEY3"/>
<accession>A0A484NEY3</accession>
<keyword evidence="2" id="KW-1185">Reference proteome</keyword>
<evidence type="ECO:0000313" key="1">
    <source>
        <dbReference type="EMBL" id="VFQ99971.1"/>
    </source>
</evidence>
<proteinExistence type="predicted"/>
<sequence>MDGPLESSLGAHNIYGLILSLASPFSPTTIRLLSTWPPHFNPLLCASPESQHLPAEETLGGVNSRDRRRLLRDSVPDLQPPFPAPEFTEEHCQAIMCLLKRMDLD</sequence>
<protein>
    <submittedName>
        <fullName evidence="1">Uncharacterized protein</fullName>
    </submittedName>
</protein>